<gene>
    <name evidence="2" type="ORF">CDAR_412051</name>
</gene>
<evidence type="ECO:0000313" key="3">
    <source>
        <dbReference type="Proteomes" id="UP001054837"/>
    </source>
</evidence>
<feature type="region of interest" description="Disordered" evidence="1">
    <location>
        <begin position="1"/>
        <end position="20"/>
    </location>
</feature>
<organism evidence="2 3">
    <name type="scientific">Caerostris darwini</name>
    <dbReference type="NCBI Taxonomy" id="1538125"/>
    <lineage>
        <taxon>Eukaryota</taxon>
        <taxon>Metazoa</taxon>
        <taxon>Ecdysozoa</taxon>
        <taxon>Arthropoda</taxon>
        <taxon>Chelicerata</taxon>
        <taxon>Arachnida</taxon>
        <taxon>Araneae</taxon>
        <taxon>Araneomorphae</taxon>
        <taxon>Entelegynae</taxon>
        <taxon>Araneoidea</taxon>
        <taxon>Araneidae</taxon>
        <taxon>Caerostris</taxon>
    </lineage>
</organism>
<name>A0AAV4WDG2_9ARAC</name>
<dbReference type="AlphaFoldDB" id="A0AAV4WDG2"/>
<comment type="caution">
    <text evidence="2">The sequence shown here is derived from an EMBL/GenBank/DDBJ whole genome shotgun (WGS) entry which is preliminary data.</text>
</comment>
<keyword evidence="3" id="KW-1185">Reference proteome</keyword>
<dbReference type="Proteomes" id="UP001054837">
    <property type="component" value="Unassembled WGS sequence"/>
</dbReference>
<proteinExistence type="predicted"/>
<dbReference type="EMBL" id="BPLQ01014506">
    <property type="protein sequence ID" value="GIY80393.1"/>
    <property type="molecule type" value="Genomic_DNA"/>
</dbReference>
<evidence type="ECO:0000313" key="2">
    <source>
        <dbReference type="EMBL" id="GIY80393.1"/>
    </source>
</evidence>
<sequence>MAGKEREKTRRSLDMPKKGDRAAAALIHRAERSGKPPRRVVFVAFQNHSLSLFPPDFFNFYYSFFNSVQITLENAIILGYSIEDLEVTCRYSVKRTRVLPLKSIYVTK</sequence>
<evidence type="ECO:0000256" key="1">
    <source>
        <dbReference type="SAM" id="MobiDB-lite"/>
    </source>
</evidence>
<accession>A0AAV4WDG2</accession>
<reference evidence="2 3" key="1">
    <citation type="submission" date="2021-06" db="EMBL/GenBank/DDBJ databases">
        <title>Caerostris darwini draft genome.</title>
        <authorList>
            <person name="Kono N."/>
            <person name="Arakawa K."/>
        </authorList>
    </citation>
    <scope>NUCLEOTIDE SEQUENCE [LARGE SCALE GENOMIC DNA]</scope>
</reference>
<protein>
    <submittedName>
        <fullName evidence="2">Uncharacterized protein</fullName>
    </submittedName>
</protein>